<evidence type="ECO:0000256" key="2">
    <source>
        <dbReference type="ARBA" id="ARBA00022692"/>
    </source>
</evidence>
<dbReference type="Gene3D" id="3.10.20.310">
    <property type="entry name" value="membrane protein fhac"/>
    <property type="match status" value="1"/>
</dbReference>
<dbReference type="GO" id="GO:0046819">
    <property type="term" value="P:protein secretion by the type V secretion system"/>
    <property type="evidence" value="ECO:0007669"/>
    <property type="project" value="TreeGrafter"/>
</dbReference>
<dbReference type="InterPro" id="IPR013686">
    <property type="entry name" value="Polypept-transport_assoc_ShlB"/>
</dbReference>
<evidence type="ECO:0000313" key="8">
    <source>
        <dbReference type="Proteomes" id="UP000761380"/>
    </source>
</evidence>
<accession>A0A927WTN6</accession>
<feature type="signal peptide" evidence="4">
    <location>
        <begin position="1"/>
        <end position="35"/>
    </location>
</feature>
<dbReference type="Pfam" id="PF03865">
    <property type="entry name" value="ShlB"/>
    <property type="match status" value="1"/>
</dbReference>
<dbReference type="Gene3D" id="2.40.160.50">
    <property type="entry name" value="membrane protein fhac: a member of the omp85/tpsb transporter family"/>
    <property type="match status" value="1"/>
</dbReference>
<proteinExistence type="predicted"/>
<dbReference type="Pfam" id="PF08479">
    <property type="entry name" value="POTRA_2"/>
    <property type="match status" value="1"/>
</dbReference>
<keyword evidence="3" id="KW-0998">Cell outer membrane</keyword>
<keyword evidence="2" id="KW-0812">Transmembrane</keyword>
<gene>
    <name evidence="7" type="ORF">E7201_05195</name>
</gene>
<evidence type="ECO:0000256" key="3">
    <source>
        <dbReference type="ARBA" id="ARBA00023237"/>
    </source>
</evidence>
<evidence type="ECO:0000256" key="1">
    <source>
        <dbReference type="ARBA" id="ARBA00022452"/>
    </source>
</evidence>
<keyword evidence="1" id="KW-1134">Transmembrane beta strand</keyword>
<reference evidence="7" key="1">
    <citation type="submission" date="2019-04" db="EMBL/GenBank/DDBJ databases">
        <title>Evolution of Biomass-Degrading Anaerobic Consortia Revealed by Metagenomics.</title>
        <authorList>
            <person name="Peng X."/>
        </authorList>
    </citation>
    <scope>NUCLEOTIDE SEQUENCE</scope>
    <source>
        <strain evidence="7">SIG240</strain>
    </source>
</reference>
<organism evidence="7 8">
    <name type="scientific">Selenomonas ruminantium</name>
    <dbReference type="NCBI Taxonomy" id="971"/>
    <lineage>
        <taxon>Bacteria</taxon>
        <taxon>Bacillati</taxon>
        <taxon>Bacillota</taxon>
        <taxon>Negativicutes</taxon>
        <taxon>Selenomonadales</taxon>
        <taxon>Selenomonadaceae</taxon>
        <taxon>Selenomonas</taxon>
    </lineage>
</organism>
<feature type="domain" description="Polypeptide-transport-associated ShlB-type" evidence="6">
    <location>
        <begin position="87"/>
        <end position="150"/>
    </location>
</feature>
<dbReference type="PANTHER" id="PTHR34597:SF1">
    <property type="entry name" value="HEME_HEMOPEXIN TRANSPORTER PROTEIN HUXB"/>
    <property type="match status" value="1"/>
</dbReference>
<evidence type="ECO:0000259" key="5">
    <source>
        <dbReference type="Pfam" id="PF03865"/>
    </source>
</evidence>
<dbReference type="InterPro" id="IPR005565">
    <property type="entry name" value="Hemolysn_activator_HlyB_C"/>
</dbReference>
<feature type="domain" description="Haemolysin activator HlyB C-terminal" evidence="5">
    <location>
        <begin position="212"/>
        <end position="513"/>
    </location>
</feature>
<keyword evidence="4" id="KW-0732">Signal</keyword>
<evidence type="ECO:0000259" key="6">
    <source>
        <dbReference type="Pfam" id="PF08479"/>
    </source>
</evidence>
<dbReference type="GO" id="GO:0098046">
    <property type="term" value="C:type V protein secretion system complex"/>
    <property type="evidence" value="ECO:0007669"/>
    <property type="project" value="TreeGrafter"/>
</dbReference>
<protein>
    <submittedName>
        <fullName evidence="7">ShlB/FhaC/HecB family hemolysin secretion/activation protein</fullName>
    </submittedName>
</protein>
<dbReference type="EMBL" id="SVBY01000028">
    <property type="protein sequence ID" value="MBE6092553.1"/>
    <property type="molecule type" value="Genomic_DNA"/>
</dbReference>
<dbReference type="PANTHER" id="PTHR34597">
    <property type="entry name" value="SLR1661 PROTEIN"/>
    <property type="match status" value="1"/>
</dbReference>
<evidence type="ECO:0000256" key="4">
    <source>
        <dbReference type="SAM" id="SignalP"/>
    </source>
</evidence>
<name>A0A927WTN6_SELRU</name>
<dbReference type="InterPro" id="IPR051544">
    <property type="entry name" value="TPS_OM_transporter"/>
</dbReference>
<dbReference type="AlphaFoldDB" id="A0A927WTN6"/>
<feature type="chain" id="PRO_5037863018" evidence="4">
    <location>
        <begin position="36"/>
        <end position="554"/>
    </location>
</feature>
<evidence type="ECO:0000313" key="7">
    <source>
        <dbReference type="EMBL" id="MBE6092553.1"/>
    </source>
</evidence>
<keyword evidence="1" id="KW-0472">Membrane</keyword>
<dbReference type="Proteomes" id="UP000761380">
    <property type="component" value="Unassembled WGS sequence"/>
</dbReference>
<dbReference type="GO" id="GO:0008320">
    <property type="term" value="F:protein transmembrane transporter activity"/>
    <property type="evidence" value="ECO:0007669"/>
    <property type="project" value="TreeGrafter"/>
</dbReference>
<sequence>MGISKKSTKQKKVTYGMAGLLTASLLSASSLTAWAAPAVPEPGESIERPPAADNSPVVEAGEAPAAAVPAGTHFHLRSIAIKHEGLVLNDAELQAITDTIIGKEITAQELNAVVDKVTGYVRTHGYPAALAYIPEQMAMRGNLQLNIEPGRFGKITLLNGDVMQERVAKGYLAGLKPGDIIRTGRLENTLRNLRDVPGIAISANLSPGTEQGTSDLTVSLSHDDVDAYVLYMENYGSRAAGRYRYGLQAEWRNLEGSGARLNAGMLFSNSNQRAYNIALETPVGHSATVLGLGFSHSDYELGSIWSQLGAKGHSDTISLYGRTPLVNRGTKGLNLVYAYNYRMLEDEFNGLDTGSRHSHSWEIGLDGRIRTTQNLLQYNVMLHTGNMIPKSDGANVLAEAGDTKGRFTKGTANLTAVQKLGGPFDVMLKLSGQKASSNLDSSEHIYLGGAKGVRAYPQGEASGDEGILGNLELRYHTPVPGLVISTYFDAGRVKTEKARGGSTTLKGWGIGLTYSKPNDWFARLDYARRIGFADNLSQDAESRGRIWFIAGKVF</sequence>
<comment type="caution">
    <text evidence="7">The sequence shown here is derived from an EMBL/GenBank/DDBJ whole genome shotgun (WGS) entry which is preliminary data.</text>
</comment>